<dbReference type="InterPro" id="IPR032675">
    <property type="entry name" value="LRR_dom_sf"/>
</dbReference>
<reference evidence="2" key="2">
    <citation type="submission" date="2023-06" db="EMBL/GenBank/DDBJ databases">
        <authorList>
            <person name="Ma L."/>
            <person name="Liu K.-W."/>
            <person name="Li Z."/>
            <person name="Hsiao Y.-Y."/>
            <person name="Qi Y."/>
            <person name="Fu T."/>
            <person name="Tang G."/>
            <person name="Zhang D."/>
            <person name="Sun W.-H."/>
            <person name="Liu D.-K."/>
            <person name="Li Y."/>
            <person name="Chen G.-Z."/>
            <person name="Liu X.-D."/>
            <person name="Liao X.-Y."/>
            <person name="Jiang Y.-T."/>
            <person name="Yu X."/>
            <person name="Hao Y."/>
            <person name="Huang J."/>
            <person name="Zhao X.-W."/>
            <person name="Ke S."/>
            <person name="Chen Y.-Y."/>
            <person name="Wu W.-L."/>
            <person name="Hsu J.-L."/>
            <person name="Lin Y.-F."/>
            <person name="Huang M.-D."/>
            <person name="Li C.-Y."/>
            <person name="Huang L."/>
            <person name="Wang Z.-W."/>
            <person name="Zhao X."/>
            <person name="Zhong W.-Y."/>
            <person name="Peng D.-H."/>
            <person name="Ahmad S."/>
            <person name="Lan S."/>
            <person name="Zhang J.-S."/>
            <person name="Tsai W.-C."/>
            <person name="Van De Peer Y."/>
            <person name="Liu Z.-J."/>
        </authorList>
    </citation>
    <scope>NUCLEOTIDE SEQUENCE</scope>
    <source>
        <strain evidence="2">CP</strain>
        <tissue evidence="2">Leaves</tissue>
    </source>
</reference>
<dbReference type="GO" id="GO:0031146">
    <property type="term" value="P:SCF-dependent proteasomal ubiquitin-dependent protein catabolic process"/>
    <property type="evidence" value="ECO:0007669"/>
    <property type="project" value="TreeGrafter"/>
</dbReference>
<dbReference type="InterPro" id="IPR006553">
    <property type="entry name" value="Leu-rich_rpt_Cys-con_subtyp"/>
</dbReference>
<organism evidence="2 3">
    <name type="scientific">Acorus calamus</name>
    <name type="common">Sweet flag</name>
    <dbReference type="NCBI Taxonomy" id="4465"/>
    <lineage>
        <taxon>Eukaryota</taxon>
        <taxon>Viridiplantae</taxon>
        <taxon>Streptophyta</taxon>
        <taxon>Embryophyta</taxon>
        <taxon>Tracheophyta</taxon>
        <taxon>Spermatophyta</taxon>
        <taxon>Magnoliopsida</taxon>
        <taxon>Liliopsida</taxon>
        <taxon>Acoraceae</taxon>
        <taxon>Acorus</taxon>
    </lineage>
</organism>
<dbReference type="InterPro" id="IPR001810">
    <property type="entry name" value="F-box_dom"/>
</dbReference>
<keyword evidence="3" id="KW-1185">Reference proteome</keyword>
<accession>A0AAV9FE62</accession>
<dbReference type="PANTHER" id="PTHR13318">
    <property type="entry name" value="PARTNER OF PAIRED, ISOFORM B-RELATED"/>
    <property type="match status" value="1"/>
</dbReference>
<proteinExistence type="predicted"/>
<dbReference type="AlphaFoldDB" id="A0AAV9FE62"/>
<protein>
    <recommendedName>
        <fullName evidence="1">F-box domain-containing protein</fullName>
    </recommendedName>
</protein>
<dbReference type="EMBL" id="JAUJYO010000002">
    <property type="protein sequence ID" value="KAK1324220.1"/>
    <property type="molecule type" value="Genomic_DNA"/>
</dbReference>
<sequence length="544" mass="61998">MTMKVKVSLDSLPEDLWDYILQRVEEEHFESISLTCKLFLSITDRLRSTLTISDQTIATRVLRRCPNIKRINVHPRLRGDLDCVVRDISASGIAIEALDLSYQPFFPSSSVRESKTLKVLNCSKIQSLSDWDLAAISESFPALEELDISKKRVLDSLGDHCDSPGHVTDEGIKALLLNLAPCLRKINVSGNYMITDVSLYALSWYCPSLSEVHVQGCDFISENGIASVIIRRPMLRAISTCSKSLRSWADARALKRLHIRNAFLSDDILFSIERLPLKELCIPFCHEFSIMGLVSLLQAQYPSLSRLDLRGCDILTDESMALLAPHLREVTTIDLSYCSRLTELTFMYLVKCCPFLEELRMKDTDLGRYRCRSLHPNSMKNNSKIHTLVISYNMHFNDETLIQISSVCPELRMVDLAETMGVTETGITQLGLNWPHIRTLDVTDCILLKGLGDMGFYELETLKASYTGIGYDGLATALRRCGERLRVVYLKYSQVREHEMMEMVDGCPRLMEVNQKWYCDFVKDIEDSLNSVVPKVHHSYNFWF</sequence>
<dbReference type="SUPFAM" id="SSF52047">
    <property type="entry name" value="RNI-like"/>
    <property type="match status" value="2"/>
</dbReference>
<dbReference type="Proteomes" id="UP001180020">
    <property type="component" value="Unassembled WGS sequence"/>
</dbReference>
<dbReference type="Pfam" id="PF00646">
    <property type="entry name" value="F-box"/>
    <property type="match status" value="1"/>
</dbReference>
<evidence type="ECO:0000259" key="1">
    <source>
        <dbReference type="Pfam" id="PF00646"/>
    </source>
</evidence>
<dbReference type="InterPro" id="IPR001611">
    <property type="entry name" value="Leu-rich_rpt"/>
</dbReference>
<evidence type="ECO:0000313" key="3">
    <source>
        <dbReference type="Proteomes" id="UP001180020"/>
    </source>
</evidence>
<comment type="caution">
    <text evidence="2">The sequence shown here is derived from an EMBL/GenBank/DDBJ whole genome shotgun (WGS) entry which is preliminary data.</text>
</comment>
<name>A0AAV9FE62_ACOCL</name>
<evidence type="ECO:0000313" key="2">
    <source>
        <dbReference type="EMBL" id="KAK1324220.1"/>
    </source>
</evidence>
<dbReference type="Gene3D" id="3.80.10.10">
    <property type="entry name" value="Ribonuclease Inhibitor"/>
    <property type="match status" value="2"/>
</dbReference>
<dbReference type="SMART" id="SM00367">
    <property type="entry name" value="LRR_CC"/>
    <property type="match status" value="5"/>
</dbReference>
<feature type="domain" description="F-box" evidence="1">
    <location>
        <begin position="9"/>
        <end position="48"/>
    </location>
</feature>
<dbReference type="Pfam" id="PF13516">
    <property type="entry name" value="LRR_6"/>
    <property type="match status" value="1"/>
</dbReference>
<gene>
    <name evidence="2" type="ORF">QJS10_CPA02g01216</name>
</gene>
<reference evidence="2" key="1">
    <citation type="journal article" date="2023" name="Nat. Commun.">
        <title>Diploid and tetraploid genomes of Acorus and the evolution of monocots.</title>
        <authorList>
            <person name="Ma L."/>
            <person name="Liu K.W."/>
            <person name="Li Z."/>
            <person name="Hsiao Y.Y."/>
            <person name="Qi Y."/>
            <person name="Fu T."/>
            <person name="Tang G.D."/>
            <person name="Zhang D."/>
            <person name="Sun W.H."/>
            <person name="Liu D.K."/>
            <person name="Li Y."/>
            <person name="Chen G.Z."/>
            <person name="Liu X.D."/>
            <person name="Liao X.Y."/>
            <person name="Jiang Y.T."/>
            <person name="Yu X."/>
            <person name="Hao Y."/>
            <person name="Huang J."/>
            <person name="Zhao X.W."/>
            <person name="Ke S."/>
            <person name="Chen Y.Y."/>
            <person name="Wu W.L."/>
            <person name="Hsu J.L."/>
            <person name="Lin Y.F."/>
            <person name="Huang M.D."/>
            <person name="Li C.Y."/>
            <person name="Huang L."/>
            <person name="Wang Z.W."/>
            <person name="Zhao X."/>
            <person name="Zhong W.Y."/>
            <person name="Peng D.H."/>
            <person name="Ahmad S."/>
            <person name="Lan S."/>
            <person name="Zhang J.S."/>
            <person name="Tsai W.C."/>
            <person name="Van de Peer Y."/>
            <person name="Liu Z.J."/>
        </authorList>
    </citation>
    <scope>NUCLEOTIDE SEQUENCE</scope>
    <source>
        <strain evidence="2">CP</strain>
    </source>
</reference>
<dbReference type="GO" id="GO:0019005">
    <property type="term" value="C:SCF ubiquitin ligase complex"/>
    <property type="evidence" value="ECO:0007669"/>
    <property type="project" value="TreeGrafter"/>
</dbReference>